<protein>
    <submittedName>
        <fullName evidence="1">Uncharacterized protein</fullName>
    </submittedName>
</protein>
<reference evidence="1 2" key="1">
    <citation type="submission" date="2024-05" db="EMBL/GenBank/DDBJ databases">
        <title>Genome sequence of Ponticoccus litoralis KCCM 90028.</title>
        <authorList>
            <person name="Kim J.M."/>
            <person name="Lee J.K."/>
            <person name="Choi B.J."/>
            <person name="Bayburt H."/>
            <person name="Baek J.H."/>
            <person name="Jeon C.O."/>
        </authorList>
    </citation>
    <scope>NUCLEOTIDE SEQUENCE [LARGE SCALE GENOMIC DNA]</scope>
    <source>
        <strain evidence="1 2">KCCM 90028</strain>
    </source>
</reference>
<dbReference type="Proteomes" id="UP001428774">
    <property type="component" value="Unassembled WGS sequence"/>
</dbReference>
<dbReference type="RefSeq" id="WP_347168101.1">
    <property type="nucleotide sequence ID" value="NZ_JBDNCH010000003.1"/>
</dbReference>
<name>A0AAW9SDS6_9RHOB</name>
<organism evidence="1 2">
    <name type="scientific">Ponticoccus litoralis</name>
    <dbReference type="NCBI Taxonomy" id="422297"/>
    <lineage>
        <taxon>Bacteria</taxon>
        <taxon>Pseudomonadati</taxon>
        <taxon>Pseudomonadota</taxon>
        <taxon>Alphaproteobacteria</taxon>
        <taxon>Rhodobacterales</taxon>
        <taxon>Roseobacteraceae</taxon>
        <taxon>Ponticoccus</taxon>
    </lineage>
</organism>
<accession>A0AAW9SDS6</accession>
<gene>
    <name evidence="1" type="ORF">ABFB10_20460</name>
</gene>
<proteinExistence type="predicted"/>
<dbReference type="AlphaFoldDB" id="A0AAW9SDS6"/>
<sequence length="42" mass="4630">MTPMRPCRSASGSTIWVLERNRVMASRAVFSRSTAVSRSASE</sequence>
<dbReference type="EMBL" id="JBDNCH010000003">
    <property type="protein sequence ID" value="MEN9062994.1"/>
    <property type="molecule type" value="Genomic_DNA"/>
</dbReference>
<evidence type="ECO:0000313" key="1">
    <source>
        <dbReference type="EMBL" id="MEN9062994.1"/>
    </source>
</evidence>
<comment type="caution">
    <text evidence="1">The sequence shown here is derived from an EMBL/GenBank/DDBJ whole genome shotgun (WGS) entry which is preliminary data.</text>
</comment>
<keyword evidence="2" id="KW-1185">Reference proteome</keyword>
<evidence type="ECO:0000313" key="2">
    <source>
        <dbReference type="Proteomes" id="UP001428774"/>
    </source>
</evidence>